<feature type="transmembrane region" description="Helical" evidence="2">
    <location>
        <begin position="335"/>
        <end position="352"/>
    </location>
</feature>
<dbReference type="EMBL" id="NHYD01003264">
    <property type="protein sequence ID" value="PPQ81329.1"/>
    <property type="molecule type" value="Genomic_DNA"/>
</dbReference>
<feature type="transmembrane region" description="Helical" evidence="2">
    <location>
        <begin position="86"/>
        <end position="108"/>
    </location>
</feature>
<dbReference type="Proteomes" id="UP000283269">
    <property type="component" value="Unassembled WGS sequence"/>
</dbReference>
<sequence length="431" mass="48726">MPIISPADEESNISSNLNSSMLFNFLMVSKKSANMNRRIILSAISVLYLLCFFNFIFQWYILDWSVVINGDTRKSVFIATVEGPHWAFVLTVFLVYSLFIVSDGLLIWMCFNTWGQSFRIILVPLILVVVEFSTTVITSLLIGYKIHSTYRFHDRHFKRLFNHVVTVFIESSGAFSLMLVINAISIAWYILDWCFVINGDTRNTMFLSTIEGPQWTWALTDSLPSSSFLVSDGLLVCRYHIIDYRTKFINTLTDMVMLQNLGTIISSLFLAQRVFTVLNNRQTTPARATLFNNITRAFGFVSLGTTAITTLLIGYKIHSTYRFHDRHFKRLFNHLVIVFIESSAAYSLVLVIDAINVAVPLSQSLGSTLSQMQYYVDAILAIAAVSSCHHLSDNHVSSTLNAQSGDGSDGYGSKARACKPRRFPIATRERP</sequence>
<keyword evidence="4" id="KW-1185">Reference proteome</keyword>
<organism evidence="3 4">
    <name type="scientific">Psilocybe cyanescens</name>
    <dbReference type="NCBI Taxonomy" id="93625"/>
    <lineage>
        <taxon>Eukaryota</taxon>
        <taxon>Fungi</taxon>
        <taxon>Dikarya</taxon>
        <taxon>Basidiomycota</taxon>
        <taxon>Agaricomycotina</taxon>
        <taxon>Agaricomycetes</taxon>
        <taxon>Agaricomycetidae</taxon>
        <taxon>Agaricales</taxon>
        <taxon>Agaricineae</taxon>
        <taxon>Strophariaceae</taxon>
        <taxon>Psilocybe</taxon>
    </lineage>
</organism>
<feature type="region of interest" description="Disordered" evidence="1">
    <location>
        <begin position="403"/>
        <end position="431"/>
    </location>
</feature>
<feature type="transmembrane region" description="Helical" evidence="2">
    <location>
        <begin position="164"/>
        <end position="191"/>
    </location>
</feature>
<feature type="transmembrane region" description="Helical" evidence="2">
    <location>
        <begin position="120"/>
        <end position="144"/>
    </location>
</feature>
<reference evidence="3 4" key="1">
    <citation type="journal article" date="2018" name="Evol. Lett.">
        <title>Horizontal gene cluster transfer increased hallucinogenic mushroom diversity.</title>
        <authorList>
            <person name="Reynolds H.T."/>
            <person name="Vijayakumar V."/>
            <person name="Gluck-Thaler E."/>
            <person name="Korotkin H.B."/>
            <person name="Matheny P.B."/>
            <person name="Slot J.C."/>
        </authorList>
    </citation>
    <scope>NUCLEOTIDE SEQUENCE [LARGE SCALE GENOMIC DNA]</scope>
    <source>
        <strain evidence="3 4">2631</strain>
    </source>
</reference>
<evidence type="ECO:0000313" key="4">
    <source>
        <dbReference type="Proteomes" id="UP000283269"/>
    </source>
</evidence>
<keyword evidence="2" id="KW-1133">Transmembrane helix</keyword>
<feature type="transmembrane region" description="Helical" evidence="2">
    <location>
        <begin position="39"/>
        <end position="61"/>
    </location>
</feature>
<evidence type="ECO:0000256" key="2">
    <source>
        <dbReference type="SAM" id="Phobius"/>
    </source>
</evidence>
<protein>
    <submittedName>
        <fullName evidence="3">Uncharacterized protein</fullName>
    </submittedName>
</protein>
<keyword evidence="2" id="KW-0812">Transmembrane</keyword>
<dbReference type="InParanoid" id="A0A409WS76"/>
<proteinExistence type="predicted"/>
<feature type="transmembrane region" description="Helical" evidence="2">
    <location>
        <begin position="295"/>
        <end position="315"/>
    </location>
</feature>
<gene>
    <name evidence="3" type="ORF">CVT25_015085</name>
</gene>
<dbReference type="AlphaFoldDB" id="A0A409WS76"/>
<evidence type="ECO:0000313" key="3">
    <source>
        <dbReference type="EMBL" id="PPQ81329.1"/>
    </source>
</evidence>
<accession>A0A409WS76</accession>
<evidence type="ECO:0000256" key="1">
    <source>
        <dbReference type="SAM" id="MobiDB-lite"/>
    </source>
</evidence>
<comment type="caution">
    <text evidence="3">The sequence shown here is derived from an EMBL/GenBank/DDBJ whole genome shotgun (WGS) entry which is preliminary data.</text>
</comment>
<name>A0A409WS76_PSICY</name>
<feature type="transmembrane region" description="Helical" evidence="2">
    <location>
        <begin position="255"/>
        <end position="275"/>
    </location>
</feature>
<keyword evidence="2" id="KW-0472">Membrane</keyword>